<reference evidence="1" key="2">
    <citation type="journal article" date="2015" name="Fish Shellfish Immunol.">
        <title>Early steps in the European eel (Anguilla anguilla)-Vibrio vulnificus interaction in the gills: Role of the RtxA13 toxin.</title>
        <authorList>
            <person name="Callol A."/>
            <person name="Pajuelo D."/>
            <person name="Ebbesson L."/>
            <person name="Teles M."/>
            <person name="MacKenzie S."/>
            <person name="Amaro C."/>
        </authorList>
    </citation>
    <scope>NUCLEOTIDE SEQUENCE</scope>
</reference>
<dbReference type="AlphaFoldDB" id="A0A0E9VHU0"/>
<evidence type="ECO:0000313" key="1">
    <source>
        <dbReference type="EMBL" id="JAH76758.1"/>
    </source>
</evidence>
<dbReference type="EMBL" id="GBXM01031819">
    <property type="protein sequence ID" value="JAH76758.1"/>
    <property type="molecule type" value="Transcribed_RNA"/>
</dbReference>
<reference evidence="1" key="1">
    <citation type="submission" date="2014-11" db="EMBL/GenBank/DDBJ databases">
        <authorList>
            <person name="Amaro Gonzalez C."/>
        </authorList>
    </citation>
    <scope>NUCLEOTIDE SEQUENCE</scope>
</reference>
<protein>
    <submittedName>
        <fullName evidence="1">Uncharacterized protein</fullName>
    </submittedName>
</protein>
<organism evidence="1">
    <name type="scientific">Anguilla anguilla</name>
    <name type="common">European freshwater eel</name>
    <name type="synonym">Muraena anguilla</name>
    <dbReference type="NCBI Taxonomy" id="7936"/>
    <lineage>
        <taxon>Eukaryota</taxon>
        <taxon>Metazoa</taxon>
        <taxon>Chordata</taxon>
        <taxon>Craniata</taxon>
        <taxon>Vertebrata</taxon>
        <taxon>Euteleostomi</taxon>
        <taxon>Actinopterygii</taxon>
        <taxon>Neopterygii</taxon>
        <taxon>Teleostei</taxon>
        <taxon>Anguilliformes</taxon>
        <taxon>Anguillidae</taxon>
        <taxon>Anguilla</taxon>
    </lineage>
</organism>
<name>A0A0E9VHU0_ANGAN</name>
<accession>A0A0E9VHU0</accession>
<sequence length="32" mass="3630">MPCEGFNWQLIEGNHNNPDTAAPVEFSFDIHV</sequence>
<proteinExistence type="predicted"/>